<evidence type="ECO:0000256" key="10">
    <source>
        <dbReference type="HAMAP-Rule" id="MF_01491"/>
    </source>
</evidence>
<keyword evidence="4 13" id="KW-0479">Metal-binding</keyword>
<dbReference type="Pfam" id="PF00753">
    <property type="entry name" value="Lactamase_B"/>
    <property type="match status" value="1"/>
</dbReference>
<dbReference type="SMART" id="SM00849">
    <property type="entry name" value="Lactamase_B"/>
    <property type="match status" value="1"/>
</dbReference>
<dbReference type="Pfam" id="PF17770">
    <property type="entry name" value="RNase_J_C"/>
    <property type="match status" value="1"/>
</dbReference>
<keyword evidence="10" id="KW-0698">rRNA processing</keyword>
<comment type="subcellular location">
    <subcellularLocation>
        <location evidence="1 10">Cytoplasm</location>
    </subcellularLocation>
</comment>
<dbReference type="InterPro" id="IPR030854">
    <property type="entry name" value="RNase_J_bac"/>
</dbReference>
<comment type="caution">
    <text evidence="15">The sequence shown here is derived from an EMBL/GenBank/DDBJ whole genome shotgun (WGS) entry which is preliminary data.</text>
</comment>
<feature type="binding site" evidence="13">
    <location>
        <position position="391"/>
    </location>
    <ligand>
        <name>Zn(2+)</name>
        <dbReference type="ChEBI" id="CHEBI:29105"/>
        <label>1</label>
        <note>catalytic</note>
    </ligand>
</feature>
<evidence type="ECO:0000256" key="8">
    <source>
        <dbReference type="ARBA" id="ARBA00022839"/>
    </source>
</evidence>
<dbReference type="PIRSF" id="PIRSF004803">
    <property type="entry name" value="RnjA"/>
    <property type="match status" value="1"/>
</dbReference>
<dbReference type="InterPro" id="IPR042173">
    <property type="entry name" value="RNase_J_2"/>
</dbReference>
<feature type="binding site" evidence="13">
    <location>
        <position position="166"/>
    </location>
    <ligand>
        <name>Zn(2+)</name>
        <dbReference type="ChEBI" id="CHEBI:29105"/>
        <label>1</label>
        <note>catalytic</note>
    </ligand>
</feature>
<dbReference type="InterPro" id="IPR041636">
    <property type="entry name" value="RNase_J_C"/>
</dbReference>
<evidence type="ECO:0000259" key="14">
    <source>
        <dbReference type="SMART" id="SM00849"/>
    </source>
</evidence>
<feature type="binding site" evidence="13">
    <location>
        <position position="79"/>
    </location>
    <ligand>
        <name>Zn(2+)</name>
        <dbReference type="ChEBI" id="CHEBI:29105"/>
        <label>2</label>
        <note>catalytic</note>
    </ligand>
</feature>
<dbReference type="Pfam" id="PF07521">
    <property type="entry name" value="RMMBL"/>
    <property type="match status" value="1"/>
</dbReference>
<feature type="binding site" evidence="13">
    <location>
        <position position="77"/>
    </location>
    <ligand>
        <name>Zn(2+)</name>
        <dbReference type="ChEBI" id="CHEBI:29105"/>
        <label>1</label>
        <note>catalytic</note>
    </ligand>
</feature>
<dbReference type="InterPro" id="IPR055132">
    <property type="entry name" value="RNase_J_b_CASP"/>
</dbReference>
<feature type="active site" description="Proton donor" evidence="11">
    <location>
        <position position="198"/>
    </location>
</feature>
<evidence type="ECO:0000256" key="4">
    <source>
        <dbReference type="ARBA" id="ARBA00022723"/>
    </source>
</evidence>
<evidence type="ECO:0000313" key="16">
    <source>
        <dbReference type="Proteomes" id="UP000655830"/>
    </source>
</evidence>
<evidence type="ECO:0000256" key="12">
    <source>
        <dbReference type="PIRSR" id="PIRSR004803-2"/>
    </source>
</evidence>
<evidence type="ECO:0000256" key="7">
    <source>
        <dbReference type="ARBA" id="ARBA00022833"/>
    </source>
</evidence>
<dbReference type="HAMAP" id="MF_01491">
    <property type="entry name" value="RNase_J_bact"/>
    <property type="match status" value="1"/>
</dbReference>
<dbReference type="Pfam" id="PF22505">
    <property type="entry name" value="RNase_J_b_CASP"/>
    <property type="match status" value="1"/>
</dbReference>
<name>A0A926ELS1_9FIRM</name>
<feature type="active site" description="Proton acceptor" evidence="11">
    <location>
        <position position="369"/>
    </location>
</feature>
<reference evidence="15" key="1">
    <citation type="submission" date="2020-08" db="EMBL/GenBank/DDBJ databases">
        <title>Genome public.</title>
        <authorList>
            <person name="Liu C."/>
            <person name="Sun Q."/>
        </authorList>
    </citation>
    <scope>NUCLEOTIDE SEQUENCE</scope>
    <source>
        <strain evidence="15">NSJ-12</strain>
    </source>
</reference>
<accession>A0A926ELS1</accession>
<feature type="binding site" evidence="13">
    <location>
        <position position="444"/>
    </location>
    <ligand>
        <name>Ca(2+)</name>
        <dbReference type="ChEBI" id="CHEBI:29108"/>
    </ligand>
</feature>
<keyword evidence="3 10" id="KW-0540">Nuclease</keyword>
<evidence type="ECO:0000256" key="5">
    <source>
        <dbReference type="ARBA" id="ARBA00022759"/>
    </source>
</evidence>
<dbReference type="GO" id="GO:0006364">
    <property type="term" value="P:rRNA processing"/>
    <property type="evidence" value="ECO:0007669"/>
    <property type="project" value="UniProtKB-UniRule"/>
</dbReference>
<evidence type="ECO:0000256" key="6">
    <source>
        <dbReference type="ARBA" id="ARBA00022801"/>
    </source>
</evidence>
<feature type="binding site" evidence="13">
    <location>
        <position position="52"/>
    </location>
    <ligand>
        <name>Ca(2+)</name>
        <dbReference type="ChEBI" id="CHEBI:29108"/>
    </ligand>
</feature>
<protein>
    <recommendedName>
        <fullName evidence="10">Ribonuclease J</fullName>
        <shortName evidence="10">RNase J</shortName>
        <ecNumber evidence="10">3.1.-.-</ecNumber>
    </recommendedName>
</protein>
<evidence type="ECO:0000256" key="11">
    <source>
        <dbReference type="PIRSR" id="PIRSR004803-1"/>
    </source>
</evidence>
<evidence type="ECO:0000256" key="9">
    <source>
        <dbReference type="ARBA" id="ARBA00022884"/>
    </source>
</evidence>
<evidence type="ECO:0000256" key="3">
    <source>
        <dbReference type="ARBA" id="ARBA00022722"/>
    </source>
</evidence>
<comment type="cofactor">
    <cofactor evidence="13">
        <name>Ca(2+)</name>
        <dbReference type="ChEBI" id="CHEBI:29108"/>
    </cofactor>
    <text evidence="13">Binds 1 Ca(2+) cation per subunit. Seen in 1 crystal structure, it is not clear if it is physiologically important.</text>
</comment>
<dbReference type="InterPro" id="IPR036866">
    <property type="entry name" value="RibonucZ/Hydroxyglut_hydro"/>
</dbReference>
<dbReference type="InterPro" id="IPR001279">
    <property type="entry name" value="Metallo-B-lactamas"/>
</dbReference>
<dbReference type="EMBL" id="JACRSY010000020">
    <property type="protein sequence ID" value="MBC8580383.1"/>
    <property type="molecule type" value="Genomic_DNA"/>
</dbReference>
<dbReference type="Gene3D" id="3.60.15.10">
    <property type="entry name" value="Ribonuclease Z/Hydroxyacylglutathione hydrolase-like"/>
    <property type="match status" value="1"/>
</dbReference>
<evidence type="ECO:0000256" key="2">
    <source>
        <dbReference type="ARBA" id="ARBA00022490"/>
    </source>
</evidence>
<comment type="cofactor">
    <cofactor evidence="13">
        <name>Zn(2+)</name>
        <dbReference type="ChEBI" id="CHEBI:29105"/>
    </cofactor>
    <text evidence="13">Binds 2 Zn(2+) ions per subunit. It is not clear if Zn(2+) or Mg(2+) is physiologically important.</text>
</comment>
<dbReference type="GO" id="GO:0005737">
    <property type="term" value="C:cytoplasm"/>
    <property type="evidence" value="ECO:0007669"/>
    <property type="project" value="UniProtKB-SubCell"/>
</dbReference>
<dbReference type="GO" id="GO:0004534">
    <property type="term" value="F:5'-3' RNA exonuclease activity"/>
    <property type="evidence" value="ECO:0007669"/>
    <property type="project" value="UniProtKB-UniRule"/>
</dbReference>
<dbReference type="PANTHER" id="PTHR43694">
    <property type="entry name" value="RIBONUCLEASE J"/>
    <property type="match status" value="1"/>
</dbReference>
<dbReference type="GO" id="GO:0003723">
    <property type="term" value="F:RNA binding"/>
    <property type="evidence" value="ECO:0007669"/>
    <property type="project" value="UniProtKB-UniRule"/>
</dbReference>
<keyword evidence="6 10" id="KW-0378">Hydrolase</keyword>
<evidence type="ECO:0000256" key="13">
    <source>
        <dbReference type="PIRSR" id="PIRSR004803-3"/>
    </source>
</evidence>
<keyword evidence="7 13" id="KW-0862">Zinc</keyword>
<keyword evidence="9 10" id="KW-0694">RNA-binding</keyword>
<feature type="domain" description="Metallo-beta-lactamase" evidence="14">
    <location>
        <begin position="22"/>
        <end position="218"/>
    </location>
</feature>
<dbReference type="GO" id="GO:0004521">
    <property type="term" value="F:RNA endonuclease activity"/>
    <property type="evidence" value="ECO:0007669"/>
    <property type="project" value="UniProtKB-UniRule"/>
</dbReference>
<feature type="binding site" evidence="13">
    <location>
        <position position="50"/>
    </location>
    <ligand>
        <name>Ca(2+)</name>
        <dbReference type="ChEBI" id="CHEBI:29108"/>
    </ligand>
</feature>
<keyword evidence="5 10" id="KW-0255">Endonuclease</keyword>
<proteinExistence type="inferred from homology"/>
<dbReference type="InterPro" id="IPR011108">
    <property type="entry name" value="RMMBL"/>
</dbReference>
<gene>
    <name evidence="10" type="primary">rnj</name>
    <name evidence="15" type="ORF">H8718_12675</name>
</gene>
<feature type="binding site" evidence="13">
    <location>
        <position position="75"/>
    </location>
    <ligand>
        <name>Zn(2+)</name>
        <dbReference type="ChEBI" id="CHEBI:29105"/>
        <label>1</label>
        <note>catalytic</note>
    </ligand>
</feature>
<dbReference type="Gene3D" id="3.40.50.10710">
    <property type="entry name" value="Metallo-hydrolase/oxidoreductase"/>
    <property type="match status" value="1"/>
</dbReference>
<dbReference type="SUPFAM" id="SSF56281">
    <property type="entry name" value="Metallo-hydrolase/oxidoreductase"/>
    <property type="match status" value="1"/>
</dbReference>
<evidence type="ECO:0000256" key="1">
    <source>
        <dbReference type="ARBA" id="ARBA00004496"/>
    </source>
</evidence>
<dbReference type="InterPro" id="IPR004613">
    <property type="entry name" value="RNase_J"/>
</dbReference>
<comment type="similarity">
    <text evidence="10">Belongs to the metallo-beta-lactamase superfamily. RNA-metabolizing metallo-beta-lactamase-like family. Bacterial RNase J subfamily.</text>
</comment>
<keyword evidence="16" id="KW-1185">Reference proteome</keyword>
<feature type="binding site" evidence="10 12">
    <location>
        <begin position="365"/>
        <end position="369"/>
    </location>
    <ligand>
        <name>substrate</name>
    </ligand>
</feature>
<keyword evidence="13" id="KW-0106">Calcium</keyword>
<dbReference type="AlphaFoldDB" id="A0A926ELS1"/>
<dbReference type="GO" id="GO:0008270">
    <property type="term" value="F:zinc ion binding"/>
    <property type="evidence" value="ECO:0007669"/>
    <property type="project" value="InterPro"/>
</dbReference>
<dbReference type="CDD" id="cd07714">
    <property type="entry name" value="RNaseJ_MBL-fold"/>
    <property type="match status" value="1"/>
</dbReference>
<dbReference type="Gene3D" id="3.10.20.580">
    <property type="match status" value="1"/>
</dbReference>
<dbReference type="NCBIfam" id="TIGR00649">
    <property type="entry name" value="MG423"/>
    <property type="match status" value="1"/>
</dbReference>
<keyword evidence="2 10" id="KW-0963">Cytoplasm</keyword>
<dbReference type="EC" id="3.1.-.-" evidence="10"/>
<dbReference type="FunFam" id="3.10.20.580:FF:000001">
    <property type="entry name" value="Ribonuclease J"/>
    <property type="match status" value="1"/>
</dbReference>
<comment type="function">
    <text evidence="10">An RNase that has 5'-3' exonuclease and possibly endonuclease activity. Involved in maturation of rRNA and in some organisms also mRNA maturation and/or decay.</text>
</comment>
<organism evidence="15 16">
    <name type="scientific">Zhenhengia yiwuensis</name>
    <dbReference type="NCBI Taxonomy" id="2763666"/>
    <lineage>
        <taxon>Bacteria</taxon>
        <taxon>Bacillati</taxon>
        <taxon>Bacillota</taxon>
        <taxon>Clostridia</taxon>
        <taxon>Lachnospirales</taxon>
        <taxon>Lachnospiraceae</taxon>
        <taxon>Zhenhengia</taxon>
    </lineage>
</organism>
<comment type="subunit">
    <text evidence="10">Homodimer, may be a subunit of the RNA degradosome.</text>
</comment>
<sequence length="556" mass="61526">MVPRKTKNKLRIIPLGGLGEIGKNMTAFEYEDDIIVVDCGLAFPEDEMLGIDLVIPDVTYLTKNAEKIRGIVLTHGHEDHIGALPYVLQELNVPLYGTKLTIGLVENKLKEHNLLRTTQRNNVSQGETIKLGGSFKVEFIRSNHSIADAVMLSIWTPVGTILHTGDFKVDYTPIRGGRIDLHRLAELGKKGVLALLADSTNVGRTGFTQSEKMVGLKFEDVFNKAKDKRIMVATFASNVDRVQQIINAAYKFNRKVAIIGRSMVNVAKTASELGYLDIPENTLIDVNDVKRYNDEQIVIIMTGSQGEPMAALSRMATSEHRQLEIKPGDVVILSSTPIPGNEKTVSKVVNELAKKGATVIKEDTHVSGHAAEEELKLIHALVKPKYFIPVHGEYRHLQKHGELAVEMGMPKDHITIASIGDVIELTRESCKIAGNVPSGQVLVDGLGVGDVGNIVLRDRKHLSQDGLLIVVMTLERETGMVVAGPDIISRGFVYVREAENLMDAAKVVVRKALDRCETKHIVEWSQIKTIVKDDLKEFVWQKTKRSPMILPIIMEV</sequence>
<keyword evidence="8 10" id="KW-0269">Exonuclease</keyword>
<evidence type="ECO:0000313" key="15">
    <source>
        <dbReference type="EMBL" id="MBC8580383.1"/>
    </source>
</evidence>
<feature type="binding site" evidence="12">
    <location>
        <begin position="236"/>
        <end position="238"/>
    </location>
    <ligand>
        <name>substrate</name>
    </ligand>
</feature>
<feature type="binding site" evidence="13">
    <location>
        <position position="144"/>
    </location>
    <ligand>
        <name>Zn(2+)</name>
        <dbReference type="ChEBI" id="CHEBI:29105"/>
        <label>1</label>
        <note>catalytic</note>
    </ligand>
</feature>
<dbReference type="Proteomes" id="UP000655830">
    <property type="component" value="Unassembled WGS sequence"/>
</dbReference>
<dbReference type="PANTHER" id="PTHR43694:SF1">
    <property type="entry name" value="RIBONUCLEASE J"/>
    <property type="match status" value="1"/>
</dbReference>
<feature type="binding site" evidence="13">
    <location>
        <position position="80"/>
    </location>
    <ligand>
        <name>Zn(2+)</name>
        <dbReference type="ChEBI" id="CHEBI:29105"/>
        <label>1</label>
        <note>catalytic</note>
    </ligand>
</feature>